<feature type="region of interest" description="Disordered" evidence="2">
    <location>
        <begin position="407"/>
        <end position="552"/>
    </location>
</feature>
<dbReference type="Proteomes" id="UP000749646">
    <property type="component" value="Unassembled WGS sequence"/>
</dbReference>
<feature type="compositionally biased region" description="Acidic residues" evidence="2">
    <location>
        <begin position="515"/>
        <end position="526"/>
    </location>
</feature>
<comment type="caution">
    <text evidence="4">The sequence shown here is derived from an EMBL/GenBank/DDBJ whole genome shotgun (WGS) entry which is preliminary data.</text>
</comment>
<feature type="domain" description="BAG" evidence="3">
    <location>
        <begin position="344"/>
        <end position="404"/>
    </location>
</feature>
<evidence type="ECO:0000256" key="1">
    <source>
        <dbReference type="SAM" id="Coils"/>
    </source>
</evidence>
<dbReference type="InterPro" id="IPR036533">
    <property type="entry name" value="BAG_dom_sf"/>
</dbReference>
<dbReference type="AlphaFoldDB" id="A0A9P6M2N9"/>
<dbReference type="Pfam" id="PF02179">
    <property type="entry name" value="BAG"/>
    <property type="match status" value="1"/>
</dbReference>
<dbReference type="InterPro" id="IPR003103">
    <property type="entry name" value="BAG_domain"/>
</dbReference>
<accession>A0A9P6M2N9</accession>
<keyword evidence="5" id="KW-1185">Reference proteome</keyword>
<feature type="coiled-coil region" evidence="1">
    <location>
        <begin position="21"/>
        <end position="82"/>
    </location>
</feature>
<organism evidence="4 5">
    <name type="scientific">Modicella reniformis</name>
    <dbReference type="NCBI Taxonomy" id="1440133"/>
    <lineage>
        <taxon>Eukaryota</taxon>
        <taxon>Fungi</taxon>
        <taxon>Fungi incertae sedis</taxon>
        <taxon>Mucoromycota</taxon>
        <taxon>Mortierellomycotina</taxon>
        <taxon>Mortierellomycetes</taxon>
        <taxon>Mortierellales</taxon>
        <taxon>Mortierellaceae</taxon>
        <taxon>Modicella</taxon>
    </lineage>
</organism>
<feature type="compositionally biased region" description="Acidic residues" evidence="2">
    <location>
        <begin position="464"/>
        <end position="473"/>
    </location>
</feature>
<sequence length="552" mass="61929">MLIIQPDLAYNDDTDEEEVLLRAALEQKQRQRLARQQIRQQQLEQQRYKVLLRQERARQLAIAQAQAQYQVEQEAIQRYKRTQWIQQREQQQQQQQQQHQKVASIEALVIQHVRKAQQEEAAYSRAKAQAIADAKRQGPLNNSGHVGDESDSDEDLSHLLEALFFPQQKRSHPQEESYPCKRHHQYCTQQGHGQKGVNDKAKEQQDQTKSQGDHKKNEVASSHEEFYDALPAVLSFVDALFGGVNGSTRDNDSLSSKAESSSATRKSSASATASANADFSSSARDSAPVGSSFSQLTPELKAADILRQRQQQQQHQTLILQQKHSELNLIESALDSFSHNLTEALNSVVTEENKRIVLFTEENVSKSMLQIDAIESDGDLSVRKRRKELIKKSQDMLDLVDTCKNRESNTGKNVVRSEVGGDSQLSSQTSETETEVVVELEVQDGPADIVDPLAESPGKQDRDREDDDKDEVIEPYSFVETTSTLSPTESTTVQDNDPTEHRVVATGDETRVDGLVEDEDTIEDDGSASVKSSESSESNESTHDDYEIVPGF</sequence>
<feature type="compositionally biased region" description="Low complexity" evidence="2">
    <location>
        <begin position="527"/>
        <end position="539"/>
    </location>
</feature>
<dbReference type="EMBL" id="JAAAHW010006321">
    <property type="protein sequence ID" value="KAF9963129.1"/>
    <property type="molecule type" value="Genomic_DNA"/>
</dbReference>
<proteinExistence type="predicted"/>
<evidence type="ECO:0000313" key="4">
    <source>
        <dbReference type="EMBL" id="KAF9963129.1"/>
    </source>
</evidence>
<dbReference type="OrthoDB" id="333905at2759"/>
<dbReference type="PROSITE" id="PS51035">
    <property type="entry name" value="BAG"/>
    <property type="match status" value="1"/>
</dbReference>
<name>A0A9P6M2N9_9FUNG</name>
<feature type="region of interest" description="Disordered" evidence="2">
    <location>
        <begin position="133"/>
        <end position="220"/>
    </location>
</feature>
<feature type="compositionally biased region" description="Acidic residues" evidence="2">
    <location>
        <begin position="432"/>
        <end position="442"/>
    </location>
</feature>
<feature type="compositionally biased region" description="Basic and acidic residues" evidence="2">
    <location>
        <begin position="498"/>
        <end position="514"/>
    </location>
</feature>
<reference evidence="4" key="1">
    <citation type="journal article" date="2020" name="Fungal Divers.">
        <title>Resolving the Mortierellaceae phylogeny through synthesis of multi-gene phylogenetics and phylogenomics.</title>
        <authorList>
            <person name="Vandepol N."/>
            <person name="Liber J."/>
            <person name="Desiro A."/>
            <person name="Na H."/>
            <person name="Kennedy M."/>
            <person name="Barry K."/>
            <person name="Grigoriev I.V."/>
            <person name="Miller A.N."/>
            <person name="O'Donnell K."/>
            <person name="Stajich J.E."/>
            <person name="Bonito G."/>
        </authorList>
    </citation>
    <scope>NUCLEOTIDE SEQUENCE</scope>
    <source>
        <strain evidence="4">MES-2147</strain>
    </source>
</reference>
<feature type="compositionally biased region" description="Low complexity" evidence="2">
    <location>
        <begin position="253"/>
        <end position="287"/>
    </location>
</feature>
<dbReference type="SUPFAM" id="SSF63491">
    <property type="entry name" value="BAG domain"/>
    <property type="match status" value="1"/>
</dbReference>
<gene>
    <name evidence="4" type="ORF">BGZ65_005788</name>
</gene>
<evidence type="ECO:0000313" key="5">
    <source>
        <dbReference type="Proteomes" id="UP000749646"/>
    </source>
</evidence>
<feature type="compositionally biased region" description="Low complexity" evidence="2">
    <location>
        <begin position="480"/>
        <end position="492"/>
    </location>
</feature>
<feature type="compositionally biased region" description="Basic and acidic residues" evidence="2">
    <location>
        <begin position="197"/>
        <end position="220"/>
    </location>
</feature>
<evidence type="ECO:0000256" key="2">
    <source>
        <dbReference type="SAM" id="MobiDB-lite"/>
    </source>
</evidence>
<dbReference type="GO" id="GO:0051087">
    <property type="term" value="F:protein-folding chaperone binding"/>
    <property type="evidence" value="ECO:0007669"/>
    <property type="project" value="InterPro"/>
</dbReference>
<dbReference type="Gene3D" id="1.20.58.120">
    <property type="entry name" value="BAG domain"/>
    <property type="match status" value="1"/>
</dbReference>
<feature type="region of interest" description="Disordered" evidence="2">
    <location>
        <begin position="247"/>
        <end position="293"/>
    </location>
</feature>
<protein>
    <recommendedName>
        <fullName evidence="3">BAG domain-containing protein</fullName>
    </recommendedName>
</protein>
<evidence type="ECO:0000259" key="3">
    <source>
        <dbReference type="PROSITE" id="PS51035"/>
    </source>
</evidence>
<keyword evidence="1" id="KW-0175">Coiled coil</keyword>